<name>A0A3P3WCN9_9FLAO</name>
<protein>
    <submittedName>
        <fullName evidence="3">YceI family protein</fullName>
    </submittedName>
</protein>
<proteinExistence type="predicted"/>
<dbReference type="InterPro" id="IPR007372">
    <property type="entry name" value="Lipid/polyisoprenoid-bd_YceI"/>
</dbReference>
<dbReference type="RefSeq" id="WP_125012303.1">
    <property type="nucleotide sequence ID" value="NZ_RQVR01000006.1"/>
</dbReference>
<feature type="signal peptide" evidence="1">
    <location>
        <begin position="1"/>
        <end position="21"/>
    </location>
</feature>
<dbReference type="InterPro" id="IPR036761">
    <property type="entry name" value="TTHA0802/YceI-like_sf"/>
</dbReference>
<keyword evidence="4" id="KW-1185">Reference proteome</keyword>
<sequence>MKNRIASLLILSVLTLTVSCKNDKTTEAETTEAGTVKDVSGEATQYIVDAQASKIEWTGSKPTGKHTGTIMLADGAVFLKDSVLDSGKFNIDMNTIVVTDLTGDEKSNLEAHLKGTAPDAKEADMDHFFNVKKFPAGSFEITSAKSENGMTTVEGNLTLKGITKNVKFPAKVAIDGDMMTLESEIFSINRTLWNVNYASKSVFDNLGDKFVNDEIELKVIVTAKK</sequence>
<dbReference type="AlphaFoldDB" id="A0A3P3WCN9"/>
<feature type="domain" description="Lipid/polyisoprenoid-binding YceI-like" evidence="2">
    <location>
        <begin position="45"/>
        <end position="224"/>
    </location>
</feature>
<dbReference type="EMBL" id="RQVR01000006">
    <property type="protein sequence ID" value="RRJ92097.1"/>
    <property type="molecule type" value="Genomic_DNA"/>
</dbReference>
<dbReference type="SMART" id="SM00867">
    <property type="entry name" value="YceI"/>
    <property type="match status" value="1"/>
</dbReference>
<dbReference type="SUPFAM" id="SSF101874">
    <property type="entry name" value="YceI-like"/>
    <property type="match status" value="1"/>
</dbReference>
<dbReference type="PANTHER" id="PTHR34406:SF1">
    <property type="entry name" value="PROTEIN YCEI"/>
    <property type="match status" value="1"/>
</dbReference>
<evidence type="ECO:0000259" key="2">
    <source>
        <dbReference type="SMART" id="SM00867"/>
    </source>
</evidence>
<evidence type="ECO:0000313" key="3">
    <source>
        <dbReference type="EMBL" id="RRJ92097.1"/>
    </source>
</evidence>
<gene>
    <name evidence="3" type="ORF">EG849_06680</name>
</gene>
<dbReference type="Gene3D" id="2.40.128.110">
    <property type="entry name" value="Lipid/polyisoprenoid-binding, YceI-like"/>
    <property type="match status" value="1"/>
</dbReference>
<dbReference type="OrthoDB" id="951410at2"/>
<feature type="chain" id="PRO_5018239214" evidence="1">
    <location>
        <begin position="22"/>
        <end position="225"/>
    </location>
</feature>
<reference evidence="3 4" key="1">
    <citation type="submission" date="2018-11" db="EMBL/GenBank/DDBJ databases">
        <title>Flavobacterium sp. nov., YIM 102600 draft genome.</title>
        <authorList>
            <person name="Li G."/>
            <person name="Jiang Y."/>
        </authorList>
    </citation>
    <scope>NUCLEOTIDE SEQUENCE [LARGE SCALE GENOMIC DNA]</scope>
    <source>
        <strain evidence="3 4">YIM 102600</strain>
    </source>
</reference>
<comment type="caution">
    <text evidence="3">The sequence shown here is derived from an EMBL/GenBank/DDBJ whole genome shotgun (WGS) entry which is preliminary data.</text>
</comment>
<dbReference type="PROSITE" id="PS51257">
    <property type="entry name" value="PROKAR_LIPOPROTEIN"/>
    <property type="match status" value="1"/>
</dbReference>
<dbReference type="Pfam" id="PF04264">
    <property type="entry name" value="YceI"/>
    <property type="match status" value="1"/>
</dbReference>
<evidence type="ECO:0000313" key="4">
    <source>
        <dbReference type="Proteomes" id="UP000271937"/>
    </source>
</evidence>
<organism evidence="3 4">
    <name type="scientific">Flavobacterium macacae</name>
    <dbReference type="NCBI Taxonomy" id="2488993"/>
    <lineage>
        <taxon>Bacteria</taxon>
        <taxon>Pseudomonadati</taxon>
        <taxon>Bacteroidota</taxon>
        <taxon>Flavobacteriia</taxon>
        <taxon>Flavobacteriales</taxon>
        <taxon>Flavobacteriaceae</taxon>
        <taxon>Flavobacterium</taxon>
    </lineage>
</organism>
<dbReference type="Proteomes" id="UP000271937">
    <property type="component" value="Unassembled WGS sequence"/>
</dbReference>
<dbReference type="PANTHER" id="PTHR34406">
    <property type="entry name" value="PROTEIN YCEI"/>
    <property type="match status" value="1"/>
</dbReference>
<accession>A0A3P3WCN9</accession>
<keyword evidence="1" id="KW-0732">Signal</keyword>
<evidence type="ECO:0000256" key="1">
    <source>
        <dbReference type="SAM" id="SignalP"/>
    </source>
</evidence>